<organism evidence="1 2">
    <name type="scientific">Potamilus streckersoni</name>
    <dbReference type="NCBI Taxonomy" id="2493646"/>
    <lineage>
        <taxon>Eukaryota</taxon>
        <taxon>Metazoa</taxon>
        <taxon>Spiralia</taxon>
        <taxon>Lophotrochozoa</taxon>
        <taxon>Mollusca</taxon>
        <taxon>Bivalvia</taxon>
        <taxon>Autobranchia</taxon>
        <taxon>Heteroconchia</taxon>
        <taxon>Palaeoheterodonta</taxon>
        <taxon>Unionida</taxon>
        <taxon>Unionoidea</taxon>
        <taxon>Unionidae</taxon>
        <taxon>Ambleminae</taxon>
        <taxon>Lampsilini</taxon>
        <taxon>Potamilus</taxon>
    </lineage>
</organism>
<evidence type="ECO:0000313" key="2">
    <source>
        <dbReference type="Proteomes" id="UP001195483"/>
    </source>
</evidence>
<proteinExistence type="predicted"/>
<evidence type="ECO:0000313" key="1">
    <source>
        <dbReference type="EMBL" id="KAK3601651.1"/>
    </source>
</evidence>
<reference evidence="1" key="2">
    <citation type="journal article" date="2021" name="Genome Biol. Evol.">
        <title>Developing a high-quality reference genome for a parasitic bivalve with doubly uniparental inheritance (Bivalvia: Unionida).</title>
        <authorList>
            <person name="Smith C.H."/>
        </authorList>
    </citation>
    <scope>NUCLEOTIDE SEQUENCE</scope>
    <source>
        <strain evidence="1">CHS0354</strain>
        <tissue evidence="1">Mantle</tissue>
    </source>
</reference>
<reference evidence="1" key="3">
    <citation type="submission" date="2023-05" db="EMBL/GenBank/DDBJ databases">
        <authorList>
            <person name="Smith C.H."/>
        </authorList>
    </citation>
    <scope>NUCLEOTIDE SEQUENCE</scope>
    <source>
        <strain evidence="1">CHS0354</strain>
        <tissue evidence="1">Mantle</tissue>
    </source>
</reference>
<dbReference type="AlphaFoldDB" id="A0AAE0W4W8"/>
<name>A0AAE0W4W8_9BIVA</name>
<comment type="caution">
    <text evidence="1">The sequence shown here is derived from an EMBL/GenBank/DDBJ whole genome shotgun (WGS) entry which is preliminary data.</text>
</comment>
<keyword evidence="2" id="KW-1185">Reference proteome</keyword>
<gene>
    <name evidence="1" type="ORF">CHS0354_038213</name>
</gene>
<dbReference type="EMBL" id="JAEAOA010002230">
    <property type="protein sequence ID" value="KAK3601651.1"/>
    <property type="molecule type" value="Genomic_DNA"/>
</dbReference>
<protein>
    <submittedName>
        <fullName evidence="1">Uncharacterized protein</fullName>
    </submittedName>
</protein>
<sequence>MSLLWPVEATASSANVQTGSSPYLAPRQERKCLVISRIEYLALIAKHVDMNPGLCTAHVGHLLMYTCIHIKKTENSFTQHRMSAIWTFNQTDDISSDVFNNFINYTTTIEVLTNPDFRKKRF</sequence>
<dbReference type="Proteomes" id="UP001195483">
    <property type="component" value="Unassembled WGS sequence"/>
</dbReference>
<reference evidence="1" key="1">
    <citation type="journal article" date="2021" name="Genome Biol. Evol.">
        <title>A High-Quality Reference Genome for a Parasitic Bivalve with Doubly Uniparental Inheritance (Bivalvia: Unionida).</title>
        <authorList>
            <person name="Smith C.H."/>
        </authorList>
    </citation>
    <scope>NUCLEOTIDE SEQUENCE</scope>
    <source>
        <strain evidence="1">CHS0354</strain>
    </source>
</reference>
<accession>A0AAE0W4W8</accession>